<organism evidence="2 3">
    <name type="scientific">Pseudonocardia abyssalis</name>
    <dbReference type="NCBI Taxonomy" id="2792008"/>
    <lineage>
        <taxon>Bacteria</taxon>
        <taxon>Bacillati</taxon>
        <taxon>Actinomycetota</taxon>
        <taxon>Actinomycetes</taxon>
        <taxon>Pseudonocardiales</taxon>
        <taxon>Pseudonocardiaceae</taxon>
        <taxon>Pseudonocardia</taxon>
    </lineage>
</organism>
<dbReference type="SMART" id="SM00347">
    <property type="entry name" value="HTH_MARR"/>
    <property type="match status" value="1"/>
</dbReference>
<sequence>MTDAPVPPPLDLLLPQAGQAVDRLLRRVVAAHGLTPTSLGVLGVLARGRPAAHRELAAGLGVAPATLTPVVDALERAGQVVRVRDAVDRRIVRVCVTDAGRGCYLAAFTAVARDLRRHVPPPPPAVRAYLHSVLAALDGSADADGRPAPAAVVEVEPGREGAHLAVELDGQRHLGGVRPRMAEPDPAEAGR</sequence>
<reference evidence="2 3" key="1">
    <citation type="submission" date="2020-11" db="EMBL/GenBank/DDBJ databases">
        <title>Pseudonocardia abyssalis sp. nov. and Pseudonocardia oceani sp. nov., description and phylogenomic analysis of two novel actinomycetes isolated from the deep Southern Ocean.</title>
        <authorList>
            <person name="Parra J."/>
        </authorList>
    </citation>
    <scope>NUCLEOTIDE SEQUENCE [LARGE SCALE GENOMIC DNA]</scope>
    <source>
        <strain evidence="2 3">KRD-168</strain>
    </source>
</reference>
<dbReference type="Pfam" id="PF01047">
    <property type="entry name" value="MarR"/>
    <property type="match status" value="1"/>
</dbReference>
<dbReference type="PANTHER" id="PTHR33164">
    <property type="entry name" value="TRANSCRIPTIONAL REGULATOR, MARR FAMILY"/>
    <property type="match status" value="1"/>
</dbReference>
<evidence type="ECO:0000313" key="2">
    <source>
        <dbReference type="EMBL" id="MBW0135981.1"/>
    </source>
</evidence>
<gene>
    <name evidence="2" type="ORF">I4I81_17180</name>
</gene>
<name>A0ABS6UUR9_9PSEU</name>
<dbReference type="InterPro" id="IPR039422">
    <property type="entry name" value="MarR/SlyA-like"/>
</dbReference>
<dbReference type="Proteomes" id="UP000694287">
    <property type="component" value="Unassembled WGS sequence"/>
</dbReference>
<dbReference type="EMBL" id="JADQDK010000001">
    <property type="protein sequence ID" value="MBW0135981.1"/>
    <property type="molecule type" value="Genomic_DNA"/>
</dbReference>
<dbReference type="InterPro" id="IPR000835">
    <property type="entry name" value="HTH_MarR-typ"/>
</dbReference>
<evidence type="ECO:0000313" key="3">
    <source>
        <dbReference type="Proteomes" id="UP000694287"/>
    </source>
</evidence>
<proteinExistence type="predicted"/>
<feature type="domain" description="HTH marR-type" evidence="1">
    <location>
        <begin position="7"/>
        <end position="139"/>
    </location>
</feature>
<protein>
    <submittedName>
        <fullName evidence="2">MarR family transcriptional regulator</fullName>
    </submittedName>
</protein>
<dbReference type="PROSITE" id="PS50995">
    <property type="entry name" value="HTH_MARR_2"/>
    <property type="match status" value="1"/>
</dbReference>
<accession>A0ABS6UUR9</accession>
<dbReference type="PANTHER" id="PTHR33164:SF43">
    <property type="entry name" value="HTH-TYPE TRANSCRIPTIONAL REPRESSOR YETL"/>
    <property type="match status" value="1"/>
</dbReference>
<comment type="caution">
    <text evidence="2">The sequence shown here is derived from an EMBL/GenBank/DDBJ whole genome shotgun (WGS) entry which is preliminary data.</text>
</comment>
<keyword evidence="3" id="KW-1185">Reference proteome</keyword>
<evidence type="ECO:0000259" key="1">
    <source>
        <dbReference type="PROSITE" id="PS50995"/>
    </source>
</evidence>